<protein>
    <submittedName>
        <fullName evidence="7">Transcriptional regulator, TetR family</fullName>
    </submittedName>
</protein>
<dbReference type="InterPro" id="IPR001647">
    <property type="entry name" value="HTH_TetR"/>
</dbReference>
<dbReference type="InterPro" id="IPR039538">
    <property type="entry name" value="BetI_C"/>
</dbReference>
<dbReference type="InterPro" id="IPR036271">
    <property type="entry name" value="Tet_transcr_reg_TetR-rel_C_sf"/>
</dbReference>
<feature type="domain" description="HTH tetR-type" evidence="5">
    <location>
        <begin position="3"/>
        <end position="38"/>
    </location>
</feature>
<evidence type="ECO:0000259" key="5">
    <source>
        <dbReference type="Pfam" id="PF00440"/>
    </source>
</evidence>
<comment type="caution">
    <text evidence="7">The sequence shown here is derived from an EMBL/GenBank/DDBJ whole genome shotgun (WGS) entry which is preliminary data.</text>
</comment>
<reference evidence="7 8" key="2">
    <citation type="submission" date="2022-06" db="EMBL/GenBank/DDBJ databases">
        <title>Genomic Encyclopedia of Type Strains, Phase I: the one thousand microbial genomes (KMG-I) project.</title>
        <authorList>
            <person name="Kyrpides N."/>
        </authorList>
    </citation>
    <scope>NUCLEOTIDE SEQUENCE [LARGE SCALE GENOMIC DNA]</scope>
    <source>
        <strain evidence="7 8">DSM 43889</strain>
    </source>
</reference>
<evidence type="ECO:0000256" key="1">
    <source>
        <dbReference type="ARBA" id="ARBA00022491"/>
    </source>
</evidence>
<keyword evidence="1" id="KW-0678">Repressor</keyword>
<dbReference type="EMBL" id="AUBJ02000001">
    <property type="protein sequence ID" value="MCP2333996.1"/>
    <property type="molecule type" value="Genomic_DNA"/>
</dbReference>
<keyword evidence="2" id="KW-0805">Transcription regulation</keyword>
<gene>
    <name evidence="7" type="ORF">G443_004266</name>
</gene>
<proteinExistence type="predicted"/>
<dbReference type="Pfam" id="PF13977">
    <property type="entry name" value="TetR_C_6"/>
    <property type="match status" value="1"/>
</dbReference>
<evidence type="ECO:0000256" key="3">
    <source>
        <dbReference type="ARBA" id="ARBA00023125"/>
    </source>
</evidence>
<evidence type="ECO:0000256" key="4">
    <source>
        <dbReference type="ARBA" id="ARBA00023163"/>
    </source>
</evidence>
<name>A0ABT1JNA3_ACTCY</name>
<evidence type="ECO:0000259" key="6">
    <source>
        <dbReference type="Pfam" id="PF13977"/>
    </source>
</evidence>
<evidence type="ECO:0000313" key="7">
    <source>
        <dbReference type="EMBL" id="MCP2333996.1"/>
    </source>
</evidence>
<dbReference type="Proteomes" id="UP000791080">
    <property type="component" value="Unassembled WGS sequence"/>
</dbReference>
<keyword evidence="8" id="KW-1185">Reference proteome</keyword>
<dbReference type="Gene3D" id="1.10.357.10">
    <property type="entry name" value="Tetracycline Repressor, domain 2"/>
    <property type="match status" value="1"/>
</dbReference>
<dbReference type="SUPFAM" id="SSF48498">
    <property type="entry name" value="Tetracyclin repressor-like, C-terminal domain"/>
    <property type="match status" value="1"/>
</dbReference>
<sequence length="182" mass="19217">MAVGVDLLAEGGWPAVTTRAVAERATANVGLIHYHFGGVGNLHRAIAERAGDLVINPVIDELLEASDEQAALDTLRGLLPSSGSTRASRLAVELVVGAMRDSNLGAVMRDQMRQSRAQAADRLATLRPHWSASRCAGVATLVVALLDGLMLHLVLDEDLPTEEALAAIEELVGDRDDTPVPS</sequence>
<reference evidence="7 8" key="1">
    <citation type="submission" date="2013-07" db="EMBL/GenBank/DDBJ databases">
        <authorList>
            <consortium name="DOE Joint Genome Institute"/>
            <person name="Reeve W."/>
            <person name="Huntemann M."/>
            <person name="Han J."/>
            <person name="Chen A."/>
            <person name="Kyrpides N."/>
            <person name="Mavromatis K."/>
            <person name="Markowitz V."/>
            <person name="Palaniappan K."/>
            <person name="Ivanova N."/>
            <person name="Schaumberg A."/>
            <person name="Pati A."/>
            <person name="Liolios K."/>
            <person name="Nordberg H.P."/>
            <person name="Cantor M.N."/>
            <person name="Hua S.X."/>
            <person name="Woyke T."/>
        </authorList>
    </citation>
    <scope>NUCLEOTIDE SEQUENCE [LARGE SCALE GENOMIC DNA]</scope>
    <source>
        <strain evidence="7 8">DSM 43889</strain>
    </source>
</reference>
<keyword evidence="4" id="KW-0804">Transcription</keyword>
<dbReference type="SUPFAM" id="SSF46689">
    <property type="entry name" value="Homeodomain-like"/>
    <property type="match status" value="1"/>
</dbReference>
<dbReference type="InterPro" id="IPR009057">
    <property type="entry name" value="Homeodomain-like_sf"/>
</dbReference>
<organism evidence="7 8">
    <name type="scientific">Actinoalloteichus caeruleus DSM 43889</name>
    <dbReference type="NCBI Taxonomy" id="1120930"/>
    <lineage>
        <taxon>Bacteria</taxon>
        <taxon>Bacillati</taxon>
        <taxon>Actinomycetota</taxon>
        <taxon>Actinomycetes</taxon>
        <taxon>Pseudonocardiales</taxon>
        <taxon>Pseudonocardiaceae</taxon>
        <taxon>Actinoalloteichus</taxon>
        <taxon>Actinoalloteichus cyanogriseus</taxon>
    </lineage>
</organism>
<accession>A0ABT1JNA3</accession>
<feature type="domain" description="BetI-type transcriptional repressor C-terminal" evidence="6">
    <location>
        <begin position="72"/>
        <end position="172"/>
    </location>
</feature>
<keyword evidence="3" id="KW-0238">DNA-binding</keyword>
<evidence type="ECO:0000256" key="2">
    <source>
        <dbReference type="ARBA" id="ARBA00023015"/>
    </source>
</evidence>
<evidence type="ECO:0000313" key="8">
    <source>
        <dbReference type="Proteomes" id="UP000791080"/>
    </source>
</evidence>
<dbReference type="Pfam" id="PF00440">
    <property type="entry name" value="TetR_N"/>
    <property type="match status" value="1"/>
</dbReference>